<sequence length="138" mass="15162">MSLPLGTTSPRDYANASANANAPSIAATAKRPLRQHHSQRPEEYQSPTFSATRNCSATASASALFDNTTAIVEYQSPSLAAAKKLLYQRLTDLSAPLPRSMSRPSGGGHQRRERSREWWRGVISDGGRWSRKEAEMSE</sequence>
<dbReference type="EMBL" id="JBBNAF010000004">
    <property type="protein sequence ID" value="KAK9150539.1"/>
    <property type="molecule type" value="Genomic_DNA"/>
</dbReference>
<feature type="region of interest" description="Disordered" evidence="1">
    <location>
        <begin position="93"/>
        <end position="118"/>
    </location>
</feature>
<dbReference type="AlphaFoldDB" id="A0AAP0KFH3"/>
<evidence type="ECO:0000313" key="2">
    <source>
        <dbReference type="EMBL" id="KAK9150539.1"/>
    </source>
</evidence>
<feature type="compositionally biased region" description="Low complexity" evidence="1">
    <location>
        <begin position="14"/>
        <end position="29"/>
    </location>
</feature>
<gene>
    <name evidence="2" type="ORF">Syun_008848</name>
</gene>
<feature type="compositionally biased region" description="Polar residues" evidence="1">
    <location>
        <begin position="1"/>
        <end position="10"/>
    </location>
</feature>
<protein>
    <submittedName>
        <fullName evidence="2">Uncharacterized protein</fullName>
    </submittedName>
</protein>
<evidence type="ECO:0000256" key="1">
    <source>
        <dbReference type="SAM" id="MobiDB-lite"/>
    </source>
</evidence>
<accession>A0AAP0KFH3</accession>
<feature type="compositionally biased region" description="Polar residues" evidence="1">
    <location>
        <begin position="45"/>
        <end position="57"/>
    </location>
</feature>
<comment type="caution">
    <text evidence="2">The sequence shown here is derived from an EMBL/GenBank/DDBJ whole genome shotgun (WGS) entry which is preliminary data.</text>
</comment>
<feature type="region of interest" description="Disordered" evidence="1">
    <location>
        <begin position="1"/>
        <end position="57"/>
    </location>
</feature>
<organism evidence="2 3">
    <name type="scientific">Stephania yunnanensis</name>
    <dbReference type="NCBI Taxonomy" id="152371"/>
    <lineage>
        <taxon>Eukaryota</taxon>
        <taxon>Viridiplantae</taxon>
        <taxon>Streptophyta</taxon>
        <taxon>Embryophyta</taxon>
        <taxon>Tracheophyta</taxon>
        <taxon>Spermatophyta</taxon>
        <taxon>Magnoliopsida</taxon>
        <taxon>Ranunculales</taxon>
        <taxon>Menispermaceae</taxon>
        <taxon>Menispermoideae</taxon>
        <taxon>Cissampelideae</taxon>
        <taxon>Stephania</taxon>
    </lineage>
</organism>
<evidence type="ECO:0000313" key="3">
    <source>
        <dbReference type="Proteomes" id="UP001420932"/>
    </source>
</evidence>
<dbReference type="Proteomes" id="UP001420932">
    <property type="component" value="Unassembled WGS sequence"/>
</dbReference>
<reference evidence="2 3" key="1">
    <citation type="submission" date="2024-01" db="EMBL/GenBank/DDBJ databases">
        <title>Genome assemblies of Stephania.</title>
        <authorList>
            <person name="Yang L."/>
        </authorList>
    </citation>
    <scope>NUCLEOTIDE SEQUENCE [LARGE SCALE GENOMIC DNA]</scope>
    <source>
        <strain evidence="2">YNDBR</strain>
        <tissue evidence="2">Leaf</tissue>
    </source>
</reference>
<name>A0AAP0KFH3_9MAGN</name>
<keyword evidence="3" id="KW-1185">Reference proteome</keyword>
<proteinExistence type="predicted"/>